<dbReference type="PANTHER" id="PTHR14435">
    <property type="entry name" value="ZINC FINGER PROTEIN 106"/>
    <property type="match status" value="1"/>
</dbReference>
<reference evidence="3 4" key="1">
    <citation type="submission" date="2020-03" db="EMBL/GenBank/DDBJ databases">
        <title>Dissostichus mawsoni Genome sequencing and assembly.</title>
        <authorList>
            <person name="Park H."/>
        </authorList>
    </citation>
    <scope>NUCLEOTIDE SEQUENCE [LARGE SCALE GENOMIC DNA]</scope>
    <source>
        <strain evidence="3">DM0001</strain>
        <tissue evidence="3">Muscle</tissue>
    </source>
</reference>
<dbReference type="GO" id="GO:0016020">
    <property type="term" value="C:membrane"/>
    <property type="evidence" value="ECO:0007669"/>
    <property type="project" value="TreeGrafter"/>
</dbReference>
<sequence>MKTSMLRPRRRTSGGSPRRRDVNTAAVKVKKEDPGTHKYKVEIPPAEEEEMEVTEACLQPKRPTRLQRGHLHQRHGRVQILREEKLDYFFDIKASDMDVCRSSESDMPFPILSPKMSMIFSDASSDHGEDDLPTEGAFEGHQEAVNAVQIYDGLLYTCSGDRTVRAFNLRGHSSKVSCLLVSAAPSLHHRLYSGSSDQTICCYNLKTRELEQQFPLSDRVLCLHSRWKTLYAGLANGTVVTFNLKTNKQMDVFECHGPRGVSCMASSQEGARRILLVGSYDNTISVRDAKSGLLLRTLEGHTKTVLCMKVVNDLVFSGSSDQCVYAHNIHTGELVRVYKGHSHAVTVVSVLGKVMVTACLDKLVRVYDLQSHEQLQVYGGHKDMVMCMTIHKNMWHGCSLVFGLMEHLQQHLISDHSSSSSQSLKCRWKKCDEFFCTRNSSKQ</sequence>
<proteinExistence type="predicted"/>
<dbReference type="GO" id="GO:0017124">
    <property type="term" value="F:SH3 domain binding"/>
    <property type="evidence" value="ECO:0007669"/>
    <property type="project" value="TreeGrafter"/>
</dbReference>
<name>A0A7J5Y8H8_DISMA</name>
<comment type="caution">
    <text evidence="3">The sequence shown here is derived from an EMBL/GenBank/DDBJ whole genome shotgun (WGS) entry which is preliminary data.</text>
</comment>
<keyword evidence="4" id="KW-1185">Reference proteome</keyword>
<dbReference type="InterPro" id="IPR042622">
    <property type="entry name" value="Znf106"/>
</dbReference>
<feature type="repeat" description="WD" evidence="1">
    <location>
        <begin position="338"/>
        <end position="377"/>
    </location>
</feature>
<dbReference type="FunFam" id="2.130.10.10:FF:000114">
    <property type="entry name" value="zinc finger protein 106 isoform X1"/>
    <property type="match status" value="1"/>
</dbReference>
<dbReference type="InterPro" id="IPR036322">
    <property type="entry name" value="WD40_repeat_dom_sf"/>
</dbReference>
<dbReference type="AlphaFoldDB" id="A0A7J5Y8H8"/>
<evidence type="ECO:0000256" key="1">
    <source>
        <dbReference type="PROSITE-ProRule" id="PRU00221"/>
    </source>
</evidence>
<protein>
    <submittedName>
        <fullName evidence="3">Uncharacterized protein</fullName>
    </submittedName>
</protein>
<accession>A0A7J5Y8H8</accession>
<keyword evidence="1" id="KW-0853">WD repeat</keyword>
<dbReference type="PANTHER" id="PTHR14435:SF2">
    <property type="entry name" value="ZINC FINGER PROTEIN 106"/>
    <property type="match status" value="1"/>
</dbReference>
<dbReference type="GO" id="GO:0005829">
    <property type="term" value="C:cytosol"/>
    <property type="evidence" value="ECO:0007669"/>
    <property type="project" value="TreeGrafter"/>
</dbReference>
<dbReference type="SUPFAM" id="SSF50978">
    <property type="entry name" value="WD40 repeat-like"/>
    <property type="match status" value="1"/>
</dbReference>
<feature type="non-terminal residue" evidence="3">
    <location>
        <position position="1"/>
    </location>
</feature>
<dbReference type="InterPro" id="IPR018391">
    <property type="entry name" value="PQQ_b-propeller_rpt"/>
</dbReference>
<dbReference type="InterPro" id="IPR015943">
    <property type="entry name" value="WD40/YVTN_repeat-like_dom_sf"/>
</dbReference>
<feature type="region of interest" description="Disordered" evidence="2">
    <location>
        <begin position="1"/>
        <end position="26"/>
    </location>
</feature>
<dbReference type="OrthoDB" id="10002522at2759"/>
<dbReference type="GO" id="GO:0008286">
    <property type="term" value="P:insulin receptor signaling pathway"/>
    <property type="evidence" value="ECO:0007669"/>
    <property type="project" value="TreeGrafter"/>
</dbReference>
<organism evidence="3 4">
    <name type="scientific">Dissostichus mawsoni</name>
    <name type="common">Antarctic cod</name>
    <dbReference type="NCBI Taxonomy" id="36200"/>
    <lineage>
        <taxon>Eukaryota</taxon>
        <taxon>Metazoa</taxon>
        <taxon>Chordata</taxon>
        <taxon>Craniata</taxon>
        <taxon>Vertebrata</taxon>
        <taxon>Euteleostomi</taxon>
        <taxon>Actinopterygii</taxon>
        <taxon>Neopterygii</taxon>
        <taxon>Teleostei</taxon>
        <taxon>Neoteleostei</taxon>
        <taxon>Acanthomorphata</taxon>
        <taxon>Eupercaria</taxon>
        <taxon>Perciformes</taxon>
        <taxon>Notothenioidei</taxon>
        <taxon>Nototheniidae</taxon>
        <taxon>Dissostichus</taxon>
    </lineage>
</organism>
<dbReference type="Proteomes" id="UP000518266">
    <property type="component" value="Unassembled WGS sequence"/>
</dbReference>
<evidence type="ECO:0000256" key="2">
    <source>
        <dbReference type="SAM" id="MobiDB-lite"/>
    </source>
</evidence>
<dbReference type="Pfam" id="PF00400">
    <property type="entry name" value="WD40"/>
    <property type="match status" value="5"/>
</dbReference>
<dbReference type="PROSITE" id="PS50082">
    <property type="entry name" value="WD_REPEATS_2"/>
    <property type="match status" value="1"/>
</dbReference>
<dbReference type="Gene3D" id="2.130.10.10">
    <property type="entry name" value="YVTN repeat-like/Quinoprotein amine dehydrogenase"/>
    <property type="match status" value="2"/>
</dbReference>
<dbReference type="SMART" id="SM00564">
    <property type="entry name" value="PQQ"/>
    <property type="match status" value="5"/>
</dbReference>
<dbReference type="GO" id="GO:0003723">
    <property type="term" value="F:RNA binding"/>
    <property type="evidence" value="ECO:0007669"/>
    <property type="project" value="InterPro"/>
</dbReference>
<dbReference type="InterPro" id="IPR001680">
    <property type="entry name" value="WD40_rpt"/>
</dbReference>
<evidence type="ECO:0000313" key="3">
    <source>
        <dbReference type="EMBL" id="KAF3845433.1"/>
    </source>
</evidence>
<dbReference type="EMBL" id="JAAKFY010000015">
    <property type="protein sequence ID" value="KAF3845433.1"/>
    <property type="molecule type" value="Genomic_DNA"/>
</dbReference>
<dbReference type="SMART" id="SM00320">
    <property type="entry name" value="WD40"/>
    <property type="match status" value="5"/>
</dbReference>
<evidence type="ECO:0000313" key="4">
    <source>
        <dbReference type="Proteomes" id="UP000518266"/>
    </source>
</evidence>
<gene>
    <name evidence="3" type="ORF">F7725_008596</name>
</gene>